<comment type="caution">
    <text evidence="1">The sequence shown here is derived from an EMBL/GenBank/DDBJ whole genome shotgun (WGS) entry which is preliminary data.</text>
</comment>
<reference evidence="1" key="1">
    <citation type="submission" date="2018-12" db="EMBL/GenBank/DDBJ databases">
        <authorList>
            <person name="Jadhav K."/>
            <person name="Kushwaha B."/>
            <person name="Jadhav I."/>
        </authorList>
    </citation>
    <scope>NUCLEOTIDE SEQUENCE [LARGE SCALE GENOMIC DNA]</scope>
    <source>
        <strain evidence="1">SBS 10</strain>
    </source>
</reference>
<accession>A0A3S0QRS8</accession>
<dbReference type="EMBL" id="RXHI01000014">
    <property type="protein sequence ID" value="RUA22573.1"/>
    <property type="molecule type" value="Genomic_DNA"/>
</dbReference>
<evidence type="ECO:0000313" key="1">
    <source>
        <dbReference type="EMBL" id="RUA22573.1"/>
    </source>
</evidence>
<organism evidence="1">
    <name type="scientific">Billgrantia gudaonensis</name>
    <dbReference type="NCBI Taxonomy" id="376427"/>
    <lineage>
        <taxon>Bacteria</taxon>
        <taxon>Pseudomonadati</taxon>
        <taxon>Pseudomonadota</taxon>
        <taxon>Gammaproteobacteria</taxon>
        <taxon>Oceanospirillales</taxon>
        <taxon>Halomonadaceae</taxon>
        <taxon>Billgrantia</taxon>
    </lineage>
</organism>
<dbReference type="AlphaFoldDB" id="A0A3S0QRS8"/>
<gene>
    <name evidence="1" type="ORF">DSL92_05145</name>
</gene>
<name>A0A3S0QRS8_9GAMM</name>
<sequence>MVVLAGGRPGWRQSQMSGVRVFELPDKPKEVAAWHTAEVGFDIASLMMGGDLATDILGSGNDLIWRFGAALRRIFAACLATRCGPVAS</sequence>
<proteinExistence type="predicted"/>
<protein>
    <submittedName>
        <fullName evidence="1">Uncharacterized protein</fullName>
    </submittedName>
</protein>